<evidence type="ECO:0000313" key="1">
    <source>
        <dbReference type="EMBL" id="WXB04579.1"/>
    </source>
</evidence>
<dbReference type="NCBIfam" id="TIGR04098">
    <property type="entry name" value="LnmK_bifunc"/>
    <property type="match status" value="1"/>
</dbReference>
<accession>A0ABZ2L0W4</accession>
<protein>
    <recommendedName>
        <fullName evidence="3">Biosynthetic protein (TIGR04099 family)</fullName>
    </recommendedName>
</protein>
<evidence type="ECO:0000313" key="2">
    <source>
        <dbReference type="Proteomes" id="UP001374803"/>
    </source>
</evidence>
<reference evidence="1" key="1">
    <citation type="submission" date="2021-12" db="EMBL/GenBank/DDBJ databases">
        <title>Discovery of the Pendulisporaceae a myxobacterial family with distinct sporulation behavior and unique specialized metabolism.</title>
        <authorList>
            <person name="Garcia R."/>
            <person name="Popoff A."/>
            <person name="Bader C.D."/>
            <person name="Loehr J."/>
            <person name="Walesch S."/>
            <person name="Walt C."/>
            <person name="Boldt J."/>
            <person name="Bunk B."/>
            <person name="Haeckl F.J.F.P.J."/>
            <person name="Gunesch A.P."/>
            <person name="Birkelbach J."/>
            <person name="Nuebel U."/>
            <person name="Pietschmann T."/>
            <person name="Bach T."/>
            <person name="Mueller R."/>
        </authorList>
    </citation>
    <scope>NUCLEOTIDE SEQUENCE</scope>
    <source>
        <strain evidence="1">MSr11367</strain>
    </source>
</reference>
<keyword evidence="2" id="KW-1185">Reference proteome</keyword>
<name>A0ABZ2L0W4_9BACT</name>
<evidence type="ECO:0008006" key="3">
    <source>
        <dbReference type="Google" id="ProtNLM"/>
    </source>
</evidence>
<proteinExistence type="predicted"/>
<dbReference type="NCBIfam" id="TIGR04099">
    <property type="entry name" value="biosn_Pnap_2097"/>
    <property type="match status" value="1"/>
</dbReference>
<dbReference type="Proteomes" id="UP001374803">
    <property type="component" value="Chromosome"/>
</dbReference>
<sequence length="309" mass="34287">MMDATYNLGMPQLICGALSERWLFKEAGDLHWKMLTSDLGVPSGELADETGERLYASFVRFRMESTVPLSAYAENETLRANGVLSRFGDKRFFSEVTFTGTKGTIKIEMGTVFVTRRTDNKSLSRATPQQLGRAKSKVLPAVPTLGQGYQRIKRLALEGTAPADDRPLLELAGERFDATENATDDVVPYEVNPFYDFNGASLLYFASYPRIHDVCERALFNPRLARAGRADQRADSAFALKPMARDISYFGNADAGDRLAFRLRKVEAVGSRLKVWSSLSREKDGERIADLFTVKEASDGAAQALLNTK</sequence>
<dbReference type="EMBL" id="CP089983">
    <property type="protein sequence ID" value="WXB04579.1"/>
    <property type="molecule type" value="Genomic_DNA"/>
</dbReference>
<dbReference type="InterPro" id="IPR024091">
    <property type="entry name" value="LnmK-like_bifun_acyl/decarbox"/>
</dbReference>
<organism evidence="1 2">
    <name type="scientific">Pendulispora rubella</name>
    <dbReference type="NCBI Taxonomy" id="2741070"/>
    <lineage>
        <taxon>Bacteria</taxon>
        <taxon>Pseudomonadati</taxon>
        <taxon>Myxococcota</taxon>
        <taxon>Myxococcia</taxon>
        <taxon>Myxococcales</taxon>
        <taxon>Sorangiineae</taxon>
        <taxon>Pendulisporaceae</taxon>
        <taxon>Pendulispora</taxon>
    </lineage>
</organism>
<dbReference type="Gene3D" id="3.10.129.10">
    <property type="entry name" value="Hotdog Thioesterase"/>
    <property type="match status" value="1"/>
</dbReference>
<dbReference type="RefSeq" id="WP_394834223.1">
    <property type="nucleotide sequence ID" value="NZ_CP089929.1"/>
</dbReference>
<gene>
    <name evidence="1" type="ORF">LVJ94_47765</name>
</gene>